<keyword evidence="3" id="KW-1185">Reference proteome</keyword>
<gene>
    <name evidence="2" type="ORF">EEDITHA_LOCUS11690</name>
</gene>
<dbReference type="Proteomes" id="UP001153954">
    <property type="component" value="Unassembled WGS sequence"/>
</dbReference>
<dbReference type="AlphaFoldDB" id="A0AAU9UF15"/>
<protein>
    <submittedName>
        <fullName evidence="2">Uncharacterized protein</fullName>
    </submittedName>
</protein>
<organism evidence="2 3">
    <name type="scientific">Euphydryas editha</name>
    <name type="common">Edith's checkerspot</name>
    <dbReference type="NCBI Taxonomy" id="104508"/>
    <lineage>
        <taxon>Eukaryota</taxon>
        <taxon>Metazoa</taxon>
        <taxon>Ecdysozoa</taxon>
        <taxon>Arthropoda</taxon>
        <taxon>Hexapoda</taxon>
        <taxon>Insecta</taxon>
        <taxon>Pterygota</taxon>
        <taxon>Neoptera</taxon>
        <taxon>Endopterygota</taxon>
        <taxon>Lepidoptera</taxon>
        <taxon>Glossata</taxon>
        <taxon>Ditrysia</taxon>
        <taxon>Papilionoidea</taxon>
        <taxon>Nymphalidae</taxon>
        <taxon>Nymphalinae</taxon>
        <taxon>Euphydryas</taxon>
    </lineage>
</organism>
<evidence type="ECO:0000313" key="2">
    <source>
        <dbReference type="EMBL" id="CAH2096339.1"/>
    </source>
</evidence>
<reference evidence="2" key="1">
    <citation type="submission" date="2022-03" db="EMBL/GenBank/DDBJ databases">
        <authorList>
            <person name="Tunstrom K."/>
        </authorList>
    </citation>
    <scope>NUCLEOTIDE SEQUENCE</scope>
</reference>
<comment type="caution">
    <text evidence="2">The sequence shown here is derived from an EMBL/GenBank/DDBJ whole genome shotgun (WGS) entry which is preliminary data.</text>
</comment>
<proteinExistence type="predicted"/>
<feature type="region of interest" description="Disordered" evidence="1">
    <location>
        <begin position="1"/>
        <end position="22"/>
    </location>
</feature>
<sequence>MDSDIDADPSLAQPTKLPAVSAGCGMTEGGSRLQRTHSLLRSGNLTSAERSEMAIRRKQEMEQGVEERLIMVTAQLALPSKGPQTAIEMEMRAKNNVAIVEIVAVGSKCLKGIFARGLKESRRG</sequence>
<evidence type="ECO:0000313" key="3">
    <source>
        <dbReference type="Proteomes" id="UP001153954"/>
    </source>
</evidence>
<evidence type="ECO:0000256" key="1">
    <source>
        <dbReference type="SAM" id="MobiDB-lite"/>
    </source>
</evidence>
<dbReference type="EMBL" id="CAKOGL010000016">
    <property type="protein sequence ID" value="CAH2096339.1"/>
    <property type="molecule type" value="Genomic_DNA"/>
</dbReference>
<name>A0AAU9UF15_EUPED</name>
<accession>A0AAU9UF15</accession>